<protein>
    <submittedName>
        <fullName evidence="1">Uncharacterized protein</fullName>
    </submittedName>
</protein>
<sequence length="151" mass="17141">MKKILFSMILLLILAGGVVLFYPSSLTETIGIADLRAEDVDHILLTVYPTSGREFVSHDFTNQNDIEKVISVLSSYTNNKKVRRSFFRFAPTSELQYGYYIFFKFKDDADKSDIAFDVFTGNQITVNGKRYVIYGEGLSPNMLTDLIALIK</sequence>
<dbReference type="EMBL" id="BMAQ01000012">
    <property type="protein sequence ID" value="GFR38152.1"/>
    <property type="molecule type" value="Genomic_DNA"/>
</dbReference>
<dbReference type="Proteomes" id="UP000654993">
    <property type="component" value="Unassembled WGS sequence"/>
</dbReference>
<reference evidence="1" key="1">
    <citation type="submission" date="2020-08" db="EMBL/GenBank/DDBJ databases">
        <authorList>
            <person name="Uke A."/>
            <person name="Chhe C."/>
            <person name="Baramee S."/>
            <person name="Kosugi A."/>
        </authorList>
    </citation>
    <scope>NUCLEOTIDE SEQUENCE</scope>
    <source>
        <strain evidence="1">DA-C8</strain>
    </source>
</reference>
<name>A0A916VFC3_9BACL</name>
<comment type="caution">
    <text evidence="1">The sequence shown here is derived from an EMBL/GenBank/DDBJ whole genome shotgun (WGS) entry which is preliminary data.</text>
</comment>
<dbReference type="AlphaFoldDB" id="A0A916VFC3"/>
<keyword evidence="2" id="KW-1185">Reference proteome</keyword>
<reference evidence="1" key="2">
    <citation type="journal article" date="2021" name="Data Brief">
        <title>Draft genome sequence data of the facultative, thermophilic, xylanolytic bacterium Paenibacillus sp. strain DA-C8.</title>
        <authorList>
            <person name="Chhe C."/>
            <person name="Uke A."/>
            <person name="Baramee S."/>
            <person name="Ungkulpasvich U."/>
            <person name="Tachaapaikoon C."/>
            <person name="Pason P."/>
            <person name="Waeonukul R."/>
            <person name="Ratanakhanokchai K."/>
            <person name="Kosugi A."/>
        </authorList>
    </citation>
    <scope>NUCLEOTIDE SEQUENCE</scope>
    <source>
        <strain evidence="1">DA-C8</strain>
    </source>
</reference>
<evidence type="ECO:0000313" key="1">
    <source>
        <dbReference type="EMBL" id="GFR38152.1"/>
    </source>
</evidence>
<evidence type="ECO:0000313" key="2">
    <source>
        <dbReference type="Proteomes" id="UP000654993"/>
    </source>
</evidence>
<organism evidence="1 2">
    <name type="scientific">Insulibacter thermoxylanivorax</name>
    <dbReference type="NCBI Taxonomy" id="2749268"/>
    <lineage>
        <taxon>Bacteria</taxon>
        <taxon>Bacillati</taxon>
        <taxon>Bacillota</taxon>
        <taxon>Bacilli</taxon>
        <taxon>Bacillales</taxon>
        <taxon>Paenibacillaceae</taxon>
        <taxon>Insulibacter</taxon>
    </lineage>
</organism>
<proteinExistence type="predicted"/>
<dbReference type="RefSeq" id="WP_200966414.1">
    <property type="nucleotide sequence ID" value="NZ_BMAQ01000012.1"/>
</dbReference>
<gene>
    <name evidence="1" type="ORF">PRECH8_14480</name>
</gene>
<accession>A0A916VFC3</accession>